<dbReference type="SMART" id="SM01252">
    <property type="entry name" value="KilA-N"/>
    <property type="match status" value="1"/>
</dbReference>
<dbReference type="PROSITE" id="PS51301">
    <property type="entry name" value="KILA_N"/>
    <property type="match status" value="1"/>
</dbReference>
<accession>A0A644V7E2</accession>
<reference evidence="2" key="1">
    <citation type="submission" date="2019-08" db="EMBL/GenBank/DDBJ databases">
        <authorList>
            <person name="Kucharzyk K."/>
            <person name="Murdoch R.W."/>
            <person name="Higgins S."/>
            <person name="Loffler F."/>
        </authorList>
    </citation>
    <scope>NUCLEOTIDE SEQUENCE</scope>
</reference>
<dbReference type="GO" id="GO:0003677">
    <property type="term" value="F:DNA binding"/>
    <property type="evidence" value="ECO:0007669"/>
    <property type="project" value="InterPro"/>
</dbReference>
<name>A0A644V7E2_9ZZZZ</name>
<protein>
    <recommendedName>
        <fullName evidence="1">KilA-N domain-containing protein</fullName>
    </recommendedName>
</protein>
<dbReference type="InterPro" id="IPR036887">
    <property type="entry name" value="HTH_APSES_sf"/>
</dbReference>
<gene>
    <name evidence="2" type="ORF">SDC9_33105</name>
</gene>
<comment type="caution">
    <text evidence="2">The sequence shown here is derived from an EMBL/GenBank/DDBJ whole genome shotgun (WGS) entry which is preliminary data.</text>
</comment>
<sequence length="178" mass="20559">MGTKICLFEESPITFALSKENGVMINATEMAKAFNTDVFQFTRIDSTKSFIQACLKPQICGLLEIEGEEDLIISKQKSGTYMHRILALKFAAWLSPEFEVWVYSTIEQLLFGKHVEREKSMERTIALQKELSDIKDKSEKTGTDFERYLEIERQLTHERALRKSLTSESISEMKNIFD</sequence>
<evidence type="ECO:0000313" key="2">
    <source>
        <dbReference type="EMBL" id="MPL87111.1"/>
    </source>
</evidence>
<evidence type="ECO:0000259" key="1">
    <source>
        <dbReference type="PROSITE" id="PS51301"/>
    </source>
</evidence>
<proteinExistence type="predicted"/>
<dbReference type="InterPro" id="IPR017880">
    <property type="entry name" value="KilA_N"/>
</dbReference>
<dbReference type="AlphaFoldDB" id="A0A644V7E2"/>
<feature type="domain" description="KilA-N" evidence="1">
    <location>
        <begin position="4"/>
        <end position="109"/>
    </location>
</feature>
<organism evidence="2">
    <name type="scientific">bioreactor metagenome</name>
    <dbReference type="NCBI Taxonomy" id="1076179"/>
    <lineage>
        <taxon>unclassified sequences</taxon>
        <taxon>metagenomes</taxon>
        <taxon>ecological metagenomes</taxon>
    </lineage>
</organism>
<dbReference type="SUPFAM" id="SSF54616">
    <property type="entry name" value="DNA-binding domain of Mlu1-box binding protein MBP1"/>
    <property type="match status" value="1"/>
</dbReference>
<dbReference type="EMBL" id="VSSQ01000233">
    <property type="protein sequence ID" value="MPL87111.1"/>
    <property type="molecule type" value="Genomic_DNA"/>
</dbReference>
<dbReference type="Pfam" id="PF04383">
    <property type="entry name" value="KilA-N"/>
    <property type="match status" value="1"/>
</dbReference>
<dbReference type="InterPro" id="IPR018004">
    <property type="entry name" value="KilA/APSES_HTH"/>
</dbReference>